<evidence type="ECO:0000259" key="2">
    <source>
        <dbReference type="Pfam" id="PF00188"/>
    </source>
</evidence>
<name>A0A1F5NT89_9BACT</name>
<dbReference type="PANTHER" id="PTHR31157:SF1">
    <property type="entry name" value="SCP DOMAIN-CONTAINING PROTEIN"/>
    <property type="match status" value="1"/>
</dbReference>
<dbReference type="InterPro" id="IPR035940">
    <property type="entry name" value="CAP_sf"/>
</dbReference>
<sequence length="509" mass="55603">MELHVLSAKLFGFSLHRHAHRHVKDHFIPHEGNNHTPHVLHHRALFLYSVLLVMLKLSIVAVPILYPFSQVSSLAVTPQNIYALTNESRKEFGLQSLAPSAKLEVAALNKARDMMEQGYFAHFSPSGVSPWYWFAKSDYDYNFAGENLAIRYTTAEGVTDAWLQSPAHKANIVSKDFTEIGVAVITDTFGEEGQATLIVQLFGSPRFAVATPPAPAPVVSVNETISLPQAQEVLSSTASTELPAPKITFPLKDSFVKDSSFKVIGEVAGGATVQIFVDDTLYGEVATFGENEFEFVIPKELALKEGAHSLYANSKGATGEQSEISEAVKFVVDTASPEIFKDKFSMMPKLGSTNTFEIKAVVSEDAIRTLASAGKNSTSLTKTSTAQWKGELEIINVEENESMIVELYSQDLAGNESRERVGLIQNGNVAGVYNFVNDGAPVDEEISMLGGLLTFKNYSESANNFFLLFVVFLSSALILKIGIKRHIQHPRTIAGAAGVMMLAMLMFVI</sequence>
<evidence type="ECO:0000313" key="3">
    <source>
        <dbReference type="EMBL" id="OGE80891.1"/>
    </source>
</evidence>
<dbReference type="Gene3D" id="3.40.33.10">
    <property type="entry name" value="CAP"/>
    <property type="match status" value="1"/>
</dbReference>
<feature type="domain" description="SCP" evidence="2">
    <location>
        <begin position="83"/>
        <end position="192"/>
    </location>
</feature>
<dbReference type="SUPFAM" id="SSF55797">
    <property type="entry name" value="PR-1-like"/>
    <property type="match status" value="1"/>
</dbReference>
<dbReference type="AlphaFoldDB" id="A0A1F5NT89"/>
<dbReference type="STRING" id="1817822.A2826_01735"/>
<dbReference type="Gene3D" id="2.60.40.10">
    <property type="entry name" value="Immunoglobulins"/>
    <property type="match status" value="1"/>
</dbReference>
<dbReference type="EMBL" id="MFEI01000016">
    <property type="protein sequence ID" value="OGE80891.1"/>
    <property type="molecule type" value="Genomic_DNA"/>
</dbReference>
<keyword evidence="1" id="KW-1133">Transmembrane helix</keyword>
<dbReference type="InterPro" id="IPR014044">
    <property type="entry name" value="CAP_dom"/>
</dbReference>
<dbReference type="Pfam" id="PF00188">
    <property type="entry name" value="CAP"/>
    <property type="match status" value="1"/>
</dbReference>
<proteinExistence type="predicted"/>
<dbReference type="CDD" id="cd05379">
    <property type="entry name" value="CAP_bacterial"/>
    <property type="match status" value="1"/>
</dbReference>
<dbReference type="Proteomes" id="UP000177912">
    <property type="component" value="Unassembled WGS sequence"/>
</dbReference>
<evidence type="ECO:0000313" key="4">
    <source>
        <dbReference type="Proteomes" id="UP000177912"/>
    </source>
</evidence>
<accession>A0A1F5NT89</accession>
<feature type="transmembrane region" description="Helical" evidence="1">
    <location>
        <begin position="490"/>
        <end position="508"/>
    </location>
</feature>
<keyword evidence="1" id="KW-0472">Membrane</keyword>
<feature type="transmembrane region" description="Helical" evidence="1">
    <location>
        <begin position="465"/>
        <end position="483"/>
    </location>
</feature>
<evidence type="ECO:0000256" key="1">
    <source>
        <dbReference type="SAM" id="Phobius"/>
    </source>
</evidence>
<dbReference type="PANTHER" id="PTHR31157">
    <property type="entry name" value="SCP DOMAIN-CONTAINING PROTEIN"/>
    <property type="match status" value="1"/>
</dbReference>
<gene>
    <name evidence="3" type="ORF">A2826_01735</name>
</gene>
<reference evidence="3 4" key="1">
    <citation type="journal article" date="2016" name="Nat. Commun.">
        <title>Thousands of microbial genomes shed light on interconnected biogeochemical processes in an aquifer system.</title>
        <authorList>
            <person name="Anantharaman K."/>
            <person name="Brown C.T."/>
            <person name="Hug L.A."/>
            <person name="Sharon I."/>
            <person name="Castelle C.J."/>
            <person name="Probst A.J."/>
            <person name="Thomas B.C."/>
            <person name="Singh A."/>
            <person name="Wilkins M.J."/>
            <person name="Karaoz U."/>
            <person name="Brodie E.L."/>
            <person name="Williams K.H."/>
            <person name="Hubbard S.S."/>
            <person name="Banfield J.F."/>
        </authorList>
    </citation>
    <scope>NUCLEOTIDE SEQUENCE [LARGE SCALE GENOMIC DNA]</scope>
</reference>
<comment type="caution">
    <text evidence="3">The sequence shown here is derived from an EMBL/GenBank/DDBJ whole genome shotgun (WGS) entry which is preliminary data.</text>
</comment>
<organism evidence="3 4">
    <name type="scientific">Candidatus Doudnabacteria bacterium RIFCSPHIGHO2_01_FULL_43_23</name>
    <dbReference type="NCBI Taxonomy" id="1817822"/>
    <lineage>
        <taxon>Bacteria</taxon>
        <taxon>Candidatus Doudnaibacteriota</taxon>
    </lineage>
</organism>
<keyword evidence="1" id="KW-0812">Transmembrane</keyword>
<feature type="transmembrane region" description="Helical" evidence="1">
    <location>
        <begin position="45"/>
        <end position="66"/>
    </location>
</feature>
<protein>
    <recommendedName>
        <fullName evidence="2">SCP domain-containing protein</fullName>
    </recommendedName>
</protein>
<dbReference type="InterPro" id="IPR013783">
    <property type="entry name" value="Ig-like_fold"/>
</dbReference>